<accession>A0ABY4THP5</accession>
<protein>
    <submittedName>
        <fullName evidence="1">DUF2617 family protein</fullName>
    </submittedName>
</protein>
<gene>
    <name evidence="1" type="ORF">MW084_23330</name>
</gene>
<organism evidence="1 2">
    <name type="scientific">Streptomyces sudanensis</name>
    <dbReference type="NCBI Taxonomy" id="436397"/>
    <lineage>
        <taxon>Bacteria</taxon>
        <taxon>Bacillati</taxon>
        <taxon>Actinomycetota</taxon>
        <taxon>Actinomycetes</taxon>
        <taxon>Kitasatosporales</taxon>
        <taxon>Streptomycetaceae</taxon>
        <taxon>Streptomyces</taxon>
    </lineage>
</organism>
<reference evidence="1" key="1">
    <citation type="submission" date="2022-04" db="EMBL/GenBank/DDBJ databases">
        <title>Systematic whole-genome sequencing reveals an unexpected diversity among actinomycetoma pathogens and provides insights into their antibacterial susceptibilities.</title>
        <authorList>
            <person name="Watson A.K."/>
            <person name="Kepplinger B."/>
            <person name="Bakhiet S.M."/>
            <person name="Mhmoud N.A."/>
            <person name="Chapman J."/>
            <person name="Allenby N."/>
            <person name="Mickiewicz K."/>
            <person name="Goodfellow M."/>
            <person name="Fahal A.H."/>
            <person name="Errington J."/>
        </authorList>
    </citation>
    <scope>NUCLEOTIDE SEQUENCE</scope>
    <source>
        <strain evidence="1">SD 504</strain>
    </source>
</reference>
<evidence type="ECO:0000313" key="1">
    <source>
        <dbReference type="EMBL" id="URN18396.1"/>
    </source>
</evidence>
<sequence length="164" mass="17286">MNGITLDAPYLDTEADQLSFALGRPVLDALAVRDLTVGGLDVQLRLLGASHQVCAGPVRETVACLPGVQGGLPDAAAHDFDGWRYSFGARVTEHPGPAFAAEVARIRALADAHPGALYGVFPGSADAVTALVVEHDGAGPAWRTWHTYPGSRRIVATHTRLEAR</sequence>
<dbReference type="InterPro" id="IPR024486">
    <property type="entry name" value="DUF2617"/>
</dbReference>
<dbReference type="RefSeq" id="WP_010471779.1">
    <property type="nucleotide sequence ID" value="NZ_CP095474.1"/>
</dbReference>
<dbReference type="Proteomes" id="UP001056383">
    <property type="component" value="Chromosome"/>
</dbReference>
<evidence type="ECO:0000313" key="2">
    <source>
        <dbReference type="Proteomes" id="UP001056383"/>
    </source>
</evidence>
<dbReference type="EMBL" id="CP095474">
    <property type="protein sequence ID" value="URN18396.1"/>
    <property type="molecule type" value="Genomic_DNA"/>
</dbReference>
<proteinExistence type="predicted"/>
<dbReference type="Pfam" id="PF10936">
    <property type="entry name" value="DUF2617"/>
    <property type="match status" value="1"/>
</dbReference>
<name>A0ABY4THP5_9ACTN</name>
<keyword evidence="2" id="KW-1185">Reference proteome</keyword>